<dbReference type="NCBIfam" id="TIGR00545">
    <property type="entry name" value="lipoyltrans"/>
    <property type="match status" value="1"/>
</dbReference>
<dbReference type="SUPFAM" id="SSF55681">
    <property type="entry name" value="Class II aaRS and biotin synthetases"/>
    <property type="match status" value="1"/>
</dbReference>
<dbReference type="PROSITE" id="PS51733">
    <property type="entry name" value="BPL_LPL_CATALYTIC"/>
    <property type="match status" value="1"/>
</dbReference>
<dbReference type="Gene3D" id="3.30.930.10">
    <property type="entry name" value="Bira Bifunctional Protein, Domain 2"/>
    <property type="match status" value="1"/>
</dbReference>
<comment type="pathway">
    <text evidence="1">Protein modification; protein lipoylation via exogenous pathway; protein N(6)-(lipoyl)lysine from lipoate: step 2/2.</text>
</comment>
<dbReference type="EC" id="6.3.1.20" evidence="3"/>
<name>A0A1M4SLW3_9THEO</name>
<evidence type="ECO:0000256" key="2">
    <source>
        <dbReference type="ARBA" id="ARBA00005124"/>
    </source>
</evidence>
<dbReference type="GO" id="GO:0005737">
    <property type="term" value="C:cytoplasm"/>
    <property type="evidence" value="ECO:0007669"/>
    <property type="project" value="TreeGrafter"/>
</dbReference>
<comment type="catalytic activity">
    <reaction evidence="7">
        <text>L-lysyl-[lipoyl-carrier protein] + (R)-lipoate + ATP = N(6)-[(R)-lipoyl]-L-lysyl-[lipoyl-carrier protein] + AMP + diphosphate + H(+)</text>
        <dbReference type="Rhea" id="RHEA:49288"/>
        <dbReference type="Rhea" id="RHEA-COMP:10500"/>
        <dbReference type="Rhea" id="RHEA-COMP:10502"/>
        <dbReference type="ChEBI" id="CHEBI:15378"/>
        <dbReference type="ChEBI" id="CHEBI:29969"/>
        <dbReference type="ChEBI" id="CHEBI:30616"/>
        <dbReference type="ChEBI" id="CHEBI:33019"/>
        <dbReference type="ChEBI" id="CHEBI:83088"/>
        <dbReference type="ChEBI" id="CHEBI:83099"/>
        <dbReference type="ChEBI" id="CHEBI:456215"/>
        <dbReference type="EC" id="6.3.1.20"/>
    </reaction>
</comment>
<feature type="domain" description="BPL/LPL catalytic" evidence="8">
    <location>
        <begin position="24"/>
        <end position="211"/>
    </location>
</feature>
<dbReference type="Pfam" id="PF21948">
    <property type="entry name" value="LplA-B_cat"/>
    <property type="match status" value="1"/>
</dbReference>
<dbReference type="PANTHER" id="PTHR12561">
    <property type="entry name" value="LIPOATE-PROTEIN LIGASE"/>
    <property type="match status" value="1"/>
</dbReference>
<dbReference type="SUPFAM" id="SSF82649">
    <property type="entry name" value="SufE/NifU"/>
    <property type="match status" value="1"/>
</dbReference>
<dbReference type="GO" id="GO:0009249">
    <property type="term" value="P:protein lipoylation"/>
    <property type="evidence" value="ECO:0007669"/>
    <property type="project" value="InterPro"/>
</dbReference>
<reference evidence="10" key="1">
    <citation type="submission" date="2016-11" db="EMBL/GenBank/DDBJ databases">
        <authorList>
            <person name="Varghese N."/>
            <person name="Submissions S."/>
        </authorList>
    </citation>
    <scope>NUCLEOTIDE SEQUENCE [LARGE SCALE GENOMIC DNA]</scope>
    <source>
        <strain evidence="10">DSM 18761</strain>
    </source>
</reference>
<dbReference type="GO" id="GO:0005524">
    <property type="term" value="F:ATP binding"/>
    <property type="evidence" value="ECO:0007669"/>
    <property type="project" value="UniProtKB-KW"/>
</dbReference>
<protein>
    <recommendedName>
        <fullName evidence="3">lipoate--protein ligase</fullName>
        <ecNumber evidence="3">6.3.1.20</ecNumber>
    </recommendedName>
</protein>
<dbReference type="GO" id="GO:0017118">
    <property type="term" value="F:lipoyltransferase activity"/>
    <property type="evidence" value="ECO:0007669"/>
    <property type="project" value="TreeGrafter"/>
</dbReference>
<dbReference type="PANTHER" id="PTHR12561:SF3">
    <property type="entry name" value="LIPOYLTRANSFERASE 1, MITOCHONDRIAL"/>
    <property type="match status" value="1"/>
</dbReference>
<dbReference type="InterPro" id="IPR045864">
    <property type="entry name" value="aa-tRNA-synth_II/BPL/LPL"/>
</dbReference>
<gene>
    <name evidence="9" type="ORF">SAMN02745195_00195</name>
</gene>
<keyword evidence="5" id="KW-0547">Nucleotide-binding</keyword>
<dbReference type="InterPro" id="IPR004562">
    <property type="entry name" value="LipoylTrfase_LipoateP_Ligase"/>
</dbReference>
<evidence type="ECO:0000256" key="1">
    <source>
        <dbReference type="ARBA" id="ARBA00005085"/>
    </source>
</evidence>
<evidence type="ECO:0000313" key="9">
    <source>
        <dbReference type="EMBL" id="SHE33210.1"/>
    </source>
</evidence>
<evidence type="ECO:0000256" key="3">
    <source>
        <dbReference type="ARBA" id="ARBA00012367"/>
    </source>
</evidence>
<proteinExistence type="predicted"/>
<dbReference type="FunFam" id="3.30.930.10:FF:000072">
    <property type="entry name" value="Lipoate--protein ligase"/>
    <property type="match status" value="1"/>
</dbReference>
<organism evidence="9 10">
    <name type="scientific">Thermoanaerobacter uzonensis DSM 18761</name>
    <dbReference type="NCBI Taxonomy" id="1123369"/>
    <lineage>
        <taxon>Bacteria</taxon>
        <taxon>Bacillati</taxon>
        <taxon>Bacillota</taxon>
        <taxon>Clostridia</taxon>
        <taxon>Thermoanaerobacterales</taxon>
        <taxon>Thermoanaerobacteraceae</taxon>
        <taxon>Thermoanaerobacter</taxon>
    </lineage>
</organism>
<dbReference type="AlphaFoldDB" id="A0A1M4SLW3"/>
<dbReference type="GO" id="GO:0016979">
    <property type="term" value="F:lipoate-protein ligase activity"/>
    <property type="evidence" value="ECO:0007669"/>
    <property type="project" value="UniProtKB-EC"/>
</dbReference>
<evidence type="ECO:0000259" key="8">
    <source>
        <dbReference type="PROSITE" id="PS51733"/>
    </source>
</evidence>
<evidence type="ECO:0000313" key="10">
    <source>
        <dbReference type="Proteomes" id="UP000184127"/>
    </source>
</evidence>
<keyword evidence="6" id="KW-0067">ATP-binding</keyword>
<accession>A0A1M4SLW3</accession>
<evidence type="ECO:0000256" key="5">
    <source>
        <dbReference type="ARBA" id="ARBA00022741"/>
    </source>
</evidence>
<dbReference type="Proteomes" id="UP000184127">
    <property type="component" value="Unassembled WGS sequence"/>
</dbReference>
<dbReference type="Pfam" id="PF10437">
    <property type="entry name" value="Lip_prot_lig_C"/>
    <property type="match status" value="1"/>
</dbReference>
<evidence type="ECO:0000256" key="4">
    <source>
        <dbReference type="ARBA" id="ARBA00022598"/>
    </source>
</evidence>
<evidence type="ECO:0000256" key="7">
    <source>
        <dbReference type="ARBA" id="ARBA00048037"/>
    </source>
</evidence>
<dbReference type="UniPathway" id="UPA00537">
    <property type="reaction ID" value="UER00594"/>
</dbReference>
<sequence>MLYIYNKNTNPYFNLAAEEYVLKEFQEECFMLWRNEPSIIVGKNQNTLAEINLDYVRQNKIPVVRRLSGGGAVFHDLGNLNFTFIVNEDVSSFSDFKRFTQPIIDVLRKLSINAEFSGRNDITIDGKKISGNAQYYYKNRILHHGTLLFSSSITDLSEALKVRPVKFEDKGVKSVSKRVTNISEHLKEPITIEQFIDLIMNYIREQTAESEMYEFTSEDIQKIEKLVREKYSTWEWNFGTSPDYSFKNEKKFTGGTVEVNLNVEKGIIKDIKIYGDFFGKYDVSEVENLLKGVKHSEEEIRKVLSNIDMNDYFTNITVDNLIEVMF</sequence>
<dbReference type="CDD" id="cd16443">
    <property type="entry name" value="LplA"/>
    <property type="match status" value="1"/>
</dbReference>
<keyword evidence="10" id="KW-1185">Reference proteome</keyword>
<dbReference type="Gene3D" id="3.30.390.50">
    <property type="entry name" value="CO dehydrogenase flavoprotein, C-terminal domain"/>
    <property type="match status" value="1"/>
</dbReference>
<dbReference type="RefSeq" id="WP_072966659.1">
    <property type="nucleotide sequence ID" value="NZ_FQUR01000006.1"/>
</dbReference>
<dbReference type="EMBL" id="FQUR01000006">
    <property type="protein sequence ID" value="SHE33210.1"/>
    <property type="molecule type" value="Genomic_DNA"/>
</dbReference>
<evidence type="ECO:0000256" key="6">
    <source>
        <dbReference type="ARBA" id="ARBA00022840"/>
    </source>
</evidence>
<comment type="pathway">
    <text evidence="2">Protein modification; protein lipoylation via exogenous pathway; protein N(6)-(lipoyl)lysine from lipoate: step 1/2.</text>
</comment>
<keyword evidence="4 9" id="KW-0436">Ligase</keyword>
<dbReference type="InterPro" id="IPR004143">
    <property type="entry name" value="BPL_LPL_catalytic"/>
</dbReference>
<dbReference type="InterPro" id="IPR019491">
    <property type="entry name" value="Lipoate_protein_ligase_C"/>
</dbReference>